<dbReference type="AlphaFoldDB" id="A0A1D9QKD6"/>
<dbReference type="VEuPathDB" id="FungiDB:sscle_14g101870"/>
<sequence length="84" mass="9122">MAEILGVIASGIAVAQVASAIVESIREIYSLTSEIKDAPKKLGDLLVEIEFLGEILVTMVIRVTQESQVNPAHFKILKHCETAM</sequence>
<organism evidence="1 2">
    <name type="scientific">Sclerotinia sclerotiorum (strain ATCC 18683 / 1980 / Ss-1)</name>
    <name type="common">White mold</name>
    <name type="synonym">Whetzelinia sclerotiorum</name>
    <dbReference type="NCBI Taxonomy" id="665079"/>
    <lineage>
        <taxon>Eukaryota</taxon>
        <taxon>Fungi</taxon>
        <taxon>Dikarya</taxon>
        <taxon>Ascomycota</taxon>
        <taxon>Pezizomycotina</taxon>
        <taxon>Leotiomycetes</taxon>
        <taxon>Helotiales</taxon>
        <taxon>Sclerotiniaceae</taxon>
        <taxon>Sclerotinia</taxon>
    </lineage>
</organism>
<evidence type="ECO:0000313" key="1">
    <source>
        <dbReference type="EMBL" id="APA15417.1"/>
    </source>
</evidence>
<proteinExistence type="predicted"/>
<name>A0A1D9QKD6_SCLS1</name>
<accession>A0A1D9QKD6</accession>
<dbReference type="Proteomes" id="UP000177798">
    <property type="component" value="Chromosome 14"/>
</dbReference>
<dbReference type="OrthoDB" id="3200163at2759"/>
<dbReference type="EMBL" id="CP017827">
    <property type="protein sequence ID" value="APA15417.1"/>
    <property type="molecule type" value="Genomic_DNA"/>
</dbReference>
<reference evidence="2" key="1">
    <citation type="journal article" date="2017" name="Genome Biol. Evol.">
        <title>The complete genome sequence of the phytopathogenic fungus Sclerotinia sclerotiorum reveals insights into the genome architecture of broad host range pathogens.</title>
        <authorList>
            <person name="Derbyshire M."/>
            <person name="Denton-Giles M."/>
            <person name="Hegedus D."/>
            <person name="Seifbarghy S."/>
            <person name="Rollins J."/>
            <person name="van Kan J."/>
            <person name="Seidl M.F."/>
            <person name="Faino L."/>
            <person name="Mbengue M."/>
            <person name="Navaud O."/>
            <person name="Raffaele S."/>
            <person name="Hammond-Kosack K."/>
            <person name="Heard S."/>
            <person name="Oliver R."/>
        </authorList>
    </citation>
    <scope>NUCLEOTIDE SEQUENCE [LARGE SCALE GENOMIC DNA]</scope>
    <source>
        <strain evidence="2">ATCC 18683 / 1980 / Ss-1</strain>
    </source>
</reference>
<evidence type="ECO:0008006" key="3">
    <source>
        <dbReference type="Google" id="ProtNLM"/>
    </source>
</evidence>
<gene>
    <name evidence="1" type="ORF">sscle_14g101870</name>
</gene>
<evidence type="ECO:0000313" key="2">
    <source>
        <dbReference type="Proteomes" id="UP000177798"/>
    </source>
</evidence>
<protein>
    <recommendedName>
        <fullName evidence="3">NACHT-NTPase and P-loop NTPases N-terminal domain-containing protein</fullName>
    </recommendedName>
</protein>